<evidence type="ECO:0000313" key="4">
    <source>
        <dbReference type="EMBL" id="GAP36765.1"/>
    </source>
</evidence>
<comment type="caution">
    <text evidence="4">The sequence shown here is derived from an EMBL/GenBank/DDBJ whole genome shotgun (WGS) entry which is preliminary data.</text>
</comment>
<evidence type="ECO:0000259" key="3">
    <source>
        <dbReference type="Pfam" id="PF12146"/>
    </source>
</evidence>
<reference evidence="4 5" key="2">
    <citation type="journal article" date="2016" name="Science">
        <title>A bacterium that degrades and assimilates poly(ethylene terephthalate).</title>
        <authorList>
            <person name="Yoshida S."/>
            <person name="Hiraga K."/>
            <person name="Takehana T."/>
            <person name="Taniguchi I."/>
            <person name="Yamaji H."/>
            <person name="Maeda Y."/>
            <person name="Toyohara K."/>
            <person name="Miyamoto K."/>
            <person name="Kimura Y."/>
            <person name="Oda K."/>
        </authorList>
    </citation>
    <scope>NUCLEOTIDE SEQUENCE [LARGE SCALE GENOMIC DNA]</scope>
    <source>
        <strain evidence="5">NBRC 110686 / TISTR 2288 / 201-F6</strain>
    </source>
</reference>
<dbReference type="InterPro" id="IPR022742">
    <property type="entry name" value="Hydrolase_4"/>
</dbReference>
<dbReference type="RefSeq" id="WP_082368345.1">
    <property type="nucleotide sequence ID" value="NZ_BBYR01000039.1"/>
</dbReference>
<dbReference type="EMBL" id="BBYR01000039">
    <property type="protein sequence ID" value="GAP36765.1"/>
    <property type="molecule type" value="Genomic_DNA"/>
</dbReference>
<dbReference type="OrthoDB" id="9809549at2"/>
<feature type="chain" id="PRO_5005513660" description="Serine aminopeptidase S33 domain-containing protein" evidence="2">
    <location>
        <begin position="39"/>
        <end position="350"/>
    </location>
</feature>
<dbReference type="InterPro" id="IPR053145">
    <property type="entry name" value="AB_hydrolase_Est10"/>
</dbReference>
<protein>
    <recommendedName>
        <fullName evidence="3">Serine aminopeptidase S33 domain-containing protein</fullName>
    </recommendedName>
</protein>
<dbReference type="AlphaFoldDB" id="A0A0K8P3H9"/>
<dbReference type="SUPFAM" id="SSF53474">
    <property type="entry name" value="alpha/beta-Hydrolases"/>
    <property type="match status" value="1"/>
</dbReference>
<keyword evidence="5" id="KW-1185">Reference proteome</keyword>
<proteinExistence type="predicted"/>
<dbReference type="Gene3D" id="3.40.50.1820">
    <property type="entry name" value="alpha/beta hydrolase"/>
    <property type="match status" value="1"/>
</dbReference>
<feature type="region of interest" description="Disordered" evidence="1">
    <location>
        <begin position="36"/>
        <end position="69"/>
    </location>
</feature>
<accession>A0A0K8P3H9</accession>
<evidence type="ECO:0000313" key="5">
    <source>
        <dbReference type="Proteomes" id="UP000037660"/>
    </source>
</evidence>
<dbReference type="STRING" id="1547922.ISF6_2605"/>
<feature type="signal peptide" evidence="2">
    <location>
        <begin position="1"/>
        <end position="38"/>
    </location>
</feature>
<name>A0A0K8P3H9_PISS1</name>
<dbReference type="PANTHER" id="PTHR43265:SF1">
    <property type="entry name" value="ESTERASE ESTD"/>
    <property type="match status" value="1"/>
</dbReference>
<keyword evidence="2" id="KW-0732">Signal</keyword>
<dbReference type="InterPro" id="IPR029058">
    <property type="entry name" value="AB_hydrolase_fold"/>
</dbReference>
<dbReference type="PANTHER" id="PTHR43265">
    <property type="entry name" value="ESTERASE ESTD"/>
    <property type="match status" value="1"/>
</dbReference>
<evidence type="ECO:0000256" key="1">
    <source>
        <dbReference type="SAM" id="MobiDB-lite"/>
    </source>
</evidence>
<gene>
    <name evidence="4" type="ORF">ISF6_2605</name>
</gene>
<evidence type="ECO:0000256" key="2">
    <source>
        <dbReference type="SAM" id="SignalP"/>
    </source>
</evidence>
<dbReference type="GO" id="GO:0052689">
    <property type="term" value="F:carboxylic ester hydrolase activity"/>
    <property type="evidence" value="ECO:0007669"/>
    <property type="project" value="TreeGrafter"/>
</dbReference>
<feature type="domain" description="Serine aminopeptidase S33" evidence="3">
    <location>
        <begin position="106"/>
        <end position="193"/>
    </location>
</feature>
<reference evidence="5" key="1">
    <citation type="submission" date="2015-07" db="EMBL/GenBank/DDBJ databases">
        <title>Discovery of a poly(ethylene terephthalate assimilation.</title>
        <authorList>
            <person name="Yoshida S."/>
            <person name="Hiraga K."/>
            <person name="Takehana T."/>
            <person name="Taniguchi I."/>
            <person name="Yamaji H."/>
            <person name="Maeda Y."/>
            <person name="Toyohara K."/>
            <person name="Miyamoto K."/>
            <person name="Kimura Y."/>
            <person name="Oda K."/>
        </authorList>
    </citation>
    <scope>NUCLEOTIDE SEQUENCE [LARGE SCALE GENOMIC DNA]</scope>
    <source>
        <strain evidence="5">NBRC 110686 / TISTR 2288 / 201-F6</strain>
    </source>
</reference>
<dbReference type="Pfam" id="PF12146">
    <property type="entry name" value="Hydrolase_4"/>
    <property type="match status" value="1"/>
</dbReference>
<dbReference type="Proteomes" id="UP000037660">
    <property type="component" value="Unassembled WGS sequence"/>
</dbReference>
<organism evidence="4 5">
    <name type="scientific">Piscinibacter sakaiensis</name>
    <name type="common">Ideonella sakaiensis</name>
    <dbReference type="NCBI Taxonomy" id="1547922"/>
    <lineage>
        <taxon>Bacteria</taxon>
        <taxon>Pseudomonadati</taxon>
        <taxon>Pseudomonadota</taxon>
        <taxon>Betaproteobacteria</taxon>
        <taxon>Burkholderiales</taxon>
        <taxon>Sphaerotilaceae</taxon>
        <taxon>Piscinibacter</taxon>
    </lineage>
</organism>
<sequence length="350" mass="35357">MPPCPALPARRRASRRQTHRALAALVAALLGGAAAGTAAEPAPPAGHPAGASARPLEAPGPQGALAGTLQDAGAGRPVALLLAGSGPTDRDGNSALGVRAAPLRLLAEGLAAAGISSLRADKRGMLGSRAAVGPEGPHTVGAYAEDAARWVRRLRTDPGADCVWLIGHSEGGLVALLAAQDPVGLCGLVLLATPGRPLGTLLREQFRANPANGPLLPALLGTLDALEAGRPVELAGQHPAVQALFAPANQPYFRDALPRDPTALAAALRRPVLVVQGERDLQVLPADAAALAAAAPAAERWTSPAMNHVLKTAPADRAGNLATYADATLPLAPGLVQAVAGFIQRHTPAR</sequence>